<dbReference type="Gene3D" id="3.40.30.10">
    <property type="entry name" value="Glutaredoxin"/>
    <property type="match status" value="1"/>
</dbReference>
<proteinExistence type="predicted"/>
<dbReference type="EMBL" id="AEQP01000022">
    <property type="protein sequence ID" value="EFV93821.1"/>
    <property type="molecule type" value="Genomic_DNA"/>
</dbReference>
<keyword evidence="3" id="KW-1185">Reference proteome</keyword>
<organism evidence="2 3">
    <name type="scientific">Lautropia mirabilis ATCC 51599</name>
    <dbReference type="NCBI Taxonomy" id="887898"/>
    <lineage>
        <taxon>Bacteria</taxon>
        <taxon>Pseudomonadati</taxon>
        <taxon>Pseudomonadota</taxon>
        <taxon>Betaproteobacteria</taxon>
        <taxon>Burkholderiales</taxon>
        <taxon>Burkholderiaceae</taxon>
        <taxon>Lautropia</taxon>
    </lineage>
</organism>
<dbReference type="eggNOG" id="COG3531">
    <property type="taxonomic scope" value="Bacteria"/>
</dbReference>
<dbReference type="Pfam" id="PF01323">
    <property type="entry name" value="DSBA"/>
    <property type="match status" value="1"/>
</dbReference>
<evidence type="ECO:0000259" key="1">
    <source>
        <dbReference type="Pfam" id="PF01323"/>
    </source>
</evidence>
<sequence length="221" mass="24114">MSKTLTYLFDPLCGWCYGASPALASIVESTGVGLELLPTGLFAGHGARPMDMSLASHAWTNDQRIEEITGQIFSLTYRDQVLCNLHQPMDSTAATLALTAVAQTQPQREFEALQRIQRARYVDGCNITELATLCELLRSLGLCDAATRLQAATPELHAATNQRIGRACTLMNELSARGVPGFVIQDDGEQRLLPSSMLFSQPMHFARQVCGISQAELDNLL</sequence>
<dbReference type="Proteomes" id="UP000011021">
    <property type="component" value="Unassembled WGS sequence"/>
</dbReference>
<dbReference type="AlphaFoldDB" id="E7RZ22"/>
<dbReference type="CDD" id="cd03025">
    <property type="entry name" value="DsbA_FrnE_like"/>
    <property type="match status" value="1"/>
</dbReference>
<dbReference type="STRING" id="887898.HMPREF0551_1936"/>
<accession>E7RZ22</accession>
<protein>
    <recommendedName>
        <fullName evidence="1">DSBA-like thioredoxin domain-containing protein</fullName>
    </recommendedName>
</protein>
<gene>
    <name evidence="2" type="ORF">HMPREF0551_1936</name>
</gene>
<reference evidence="2 3" key="1">
    <citation type="submission" date="2010-12" db="EMBL/GenBank/DDBJ databases">
        <authorList>
            <person name="Muzny D."/>
            <person name="Qin X."/>
            <person name="Deng J."/>
            <person name="Jiang H."/>
            <person name="Liu Y."/>
            <person name="Qu J."/>
            <person name="Song X.-Z."/>
            <person name="Zhang L."/>
            <person name="Thornton R."/>
            <person name="Coyle M."/>
            <person name="Francisco L."/>
            <person name="Jackson L."/>
            <person name="Javaid M."/>
            <person name="Korchina V."/>
            <person name="Kovar C."/>
            <person name="Mata R."/>
            <person name="Mathew T."/>
            <person name="Ngo R."/>
            <person name="Nguyen L."/>
            <person name="Nguyen N."/>
            <person name="Okwuonu G."/>
            <person name="Ongeri F."/>
            <person name="Pham C."/>
            <person name="Simmons D."/>
            <person name="Wilczek-Boney K."/>
            <person name="Hale W."/>
            <person name="Jakkamsetti A."/>
            <person name="Pham P."/>
            <person name="Ruth R."/>
            <person name="San Lucas F."/>
            <person name="Warren J."/>
            <person name="Zhang J."/>
            <person name="Zhao Z."/>
            <person name="Zhou C."/>
            <person name="Zhu D."/>
            <person name="Lee S."/>
            <person name="Bess C."/>
            <person name="Blankenburg K."/>
            <person name="Forbes L."/>
            <person name="Fu Q."/>
            <person name="Gubbala S."/>
            <person name="Hirani K."/>
            <person name="Jayaseelan J.C."/>
            <person name="Lara F."/>
            <person name="Munidasa M."/>
            <person name="Palculict T."/>
            <person name="Patil S."/>
            <person name="Pu L.-L."/>
            <person name="Saada N."/>
            <person name="Tang L."/>
            <person name="Weissenberger G."/>
            <person name="Zhu Y."/>
            <person name="Hemphill L."/>
            <person name="Shang Y."/>
            <person name="Youmans B."/>
            <person name="Ayvaz T."/>
            <person name="Ross M."/>
            <person name="Santibanez J."/>
            <person name="Aqrawi P."/>
            <person name="Gross S."/>
            <person name="Joshi V."/>
            <person name="Fowler G."/>
            <person name="Nazareth L."/>
            <person name="Reid J."/>
            <person name="Worley K."/>
            <person name="Petrosino J."/>
            <person name="Highlander S."/>
            <person name="Gibbs R."/>
        </authorList>
    </citation>
    <scope>NUCLEOTIDE SEQUENCE [LARGE SCALE GENOMIC DNA]</scope>
    <source>
        <strain evidence="2 3">ATCC 51599</strain>
    </source>
</reference>
<dbReference type="HOGENOM" id="CLU_097497_0_0_4"/>
<dbReference type="GO" id="GO:0016491">
    <property type="term" value="F:oxidoreductase activity"/>
    <property type="evidence" value="ECO:0007669"/>
    <property type="project" value="InterPro"/>
</dbReference>
<evidence type="ECO:0000313" key="2">
    <source>
        <dbReference type="EMBL" id="EFV93821.1"/>
    </source>
</evidence>
<comment type="caution">
    <text evidence="2">The sequence shown here is derived from an EMBL/GenBank/DDBJ whole genome shotgun (WGS) entry which is preliminary data.</text>
</comment>
<name>E7RZ22_9BURK</name>
<evidence type="ECO:0000313" key="3">
    <source>
        <dbReference type="Proteomes" id="UP000011021"/>
    </source>
</evidence>
<dbReference type="InterPro" id="IPR001853">
    <property type="entry name" value="DSBA-like_thioredoxin_dom"/>
</dbReference>
<dbReference type="InterPro" id="IPR036249">
    <property type="entry name" value="Thioredoxin-like_sf"/>
</dbReference>
<dbReference type="SUPFAM" id="SSF52833">
    <property type="entry name" value="Thioredoxin-like"/>
    <property type="match status" value="1"/>
</dbReference>
<feature type="domain" description="DSBA-like thioredoxin" evidence="1">
    <location>
        <begin position="7"/>
        <end position="199"/>
    </location>
</feature>
<dbReference type="RefSeq" id="WP_005674299.1">
    <property type="nucleotide sequence ID" value="NZ_CP146288.1"/>
</dbReference>